<feature type="signal peptide" evidence="1">
    <location>
        <begin position="1"/>
        <end position="21"/>
    </location>
</feature>
<evidence type="ECO:0000313" key="2">
    <source>
        <dbReference type="EMBL" id="MBC2776481.1"/>
    </source>
</evidence>
<evidence type="ECO:0000256" key="1">
    <source>
        <dbReference type="SAM" id="SignalP"/>
    </source>
</evidence>
<reference evidence="2 3" key="1">
    <citation type="submission" date="2020-08" db="EMBL/GenBank/DDBJ databases">
        <title>Draft genome sequence of Parasphingopyxis sp. GrpM-11.</title>
        <authorList>
            <person name="Oh J."/>
            <person name="Roh D.-H."/>
        </authorList>
    </citation>
    <scope>NUCLEOTIDE SEQUENCE [LARGE SCALE GENOMIC DNA]</scope>
    <source>
        <strain evidence="2 3">GrpM-11</strain>
    </source>
</reference>
<organism evidence="2 3">
    <name type="scientific">Parasphingopyxis marina</name>
    <dbReference type="NCBI Taxonomy" id="2761622"/>
    <lineage>
        <taxon>Bacteria</taxon>
        <taxon>Pseudomonadati</taxon>
        <taxon>Pseudomonadota</taxon>
        <taxon>Alphaproteobacteria</taxon>
        <taxon>Sphingomonadales</taxon>
        <taxon>Sphingomonadaceae</taxon>
        <taxon>Parasphingopyxis</taxon>
    </lineage>
</organism>
<keyword evidence="3" id="KW-1185">Reference proteome</keyword>
<feature type="chain" id="PRO_5032628603" evidence="1">
    <location>
        <begin position="22"/>
        <end position="99"/>
    </location>
</feature>
<accession>A0A842HVT6</accession>
<sequence length="99" mass="10523">MRMLFSAIVASTILMSAPSHAEPGEHSFEYDGVSYTYTETVDGDRTILRGTASPGGSFRLIIEDGIVRGYSGVGRVHFSVAEAYAMAGADLVELASTDD</sequence>
<comment type="caution">
    <text evidence="2">The sequence shown here is derived from an EMBL/GenBank/DDBJ whole genome shotgun (WGS) entry which is preliminary data.</text>
</comment>
<dbReference type="RefSeq" id="WP_185799761.1">
    <property type="nucleotide sequence ID" value="NZ_JACJVJ010000001.1"/>
</dbReference>
<protein>
    <submittedName>
        <fullName evidence="2">Uncharacterized protein</fullName>
    </submittedName>
</protein>
<dbReference type="AlphaFoldDB" id="A0A842HVT6"/>
<dbReference type="EMBL" id="JACJVJ010000001">
    <property type="protein sequence ID" value="MBC2776481.1"/>
    <property type="molecule type" value="Genomic_DNA"/>
</dbReference>
<gene>
    <name evidence="2" type="ORF">H6P80_02485</name>
</gene>
<dbReference type="Proteomes" id="UP000564378">
    <property type="component" value="Unassembled WGS sequence"/>
</dbReference>
<name>A0A842HVT6_9SPHN</name>
<evidence type="ECO:0000313" key="3">
    <source>
        <dbReference type="Proteomes" id="UP000564378"/>
    </source>
</evidence>
<proteinExistence type="predicted"/>
<keyword evidence="1" id="KW-0732">Signal</keyword>